<evidence type="ECO:0008006" key="5">
    <source>
        <dbReference type="Google" id="ProtNLM"/>
    </source>
</evidence>
<keyword evidence="1" id="KW-0812">Transmembrane</keyword>
<keyword evidence="2" id="KW-0732">Signal</keyword>
<accession>A0A1Y2FYI2</accession>
<dbReference type="Proteomes" id="UP000193467">
    <property type="component" value="Unassembled WGS sequence"/>
</dbReference>
<dbReference type="InParanoid" id="A0A1Y2FYI2"/>
<dbReference type="EMBL" id="MCGR01000007">
    <property type="protein sequence ID" value="ORY89100.1"/>
    <property type="molecule type" value="Genomic_DNA"/>
</dbReference>
<evidence type="ECO:0000256" key="1">
    <source>
        <dbReference type="SAM" id="Phobius"/>
    </source>
</evidence>
<dbReference type="AlphaFoldDB" id="A0A1Y2FYI2"/>
<name>A0A1Y2FYI2_9BASI</name>
<feature type="signal peptide" evidence="2">
    <location>
        <begin position="1"/>
        <end position="18"/>
    </location>
</feature>
<keyword evidence="1" id="KW-0472">Membrane</keyword>
<sequence length="352" mass="36981">MARLSFLLAVASAALSKAAFLIDGPSQLVACEDATYNWTGGAAPYDIHLGRTVIADERVLRTSKETTWLVNYPAGALLNIRIDSGSAGSPNYAYAGSMVVQAGTDTSCIPPENANITIVSDPSQIEFTTIPTRLQACESSTFSWTGGTAPYTLMFLALNSAGMFSEYTVRTAHTYNWEVNFPVGSTVYLNIAGSDYLTTSAPSYSKTYYVYNGTTDSCVPSANVNASISEPPPTPVVVANSRSVTLSTTATATGLFTGNRSTVSSSLSGGAIAGIIVGILVLLLIYLIYFLMNRRQKRAEKARGDVVGMQKLEGGSAGGSLEKVVPEGGVQSSASAVRSGLVPDLKMKGRAV</sequence>
<dbReference type="PANTHER" id="PTHR37487:SF3">
    <property type="entry name" value="CLEAVAGE_POLYADENYLATION SPECIFICITY FACTOR A SUBUNIT N-TERMINAL DOMAIN-CONTAINING PROTEIN"/>
    <property type="match status" value="1"/>
</dbReference>
<proteinExistence type="predicted"/>
<feature type="transmembrane region" description="Helical" evidence="1">
    <location>
        <begin position="270"/>
        <end position="291"/>
    </location>
</feature>
<keyword evidence="4" id="KW-1185">Reference proteome</keyword>
<evidence type="ECO:0000313" key="4">
    <source>
        <dbReference type="Proteomes" id="UP000193467"/>
    </source>
</evidence>
<evidence type="ECO:0000256" key="2">
    <source>
        <dbReference type="SAM" id="SignalP"/>
    </source>
</evidence>
<protein>
    <recommendedName>
        <fullName evidence="5">Mid2 domain-containing protein</fullName>
    </recommendedName>
</protein>
<dbReference type="OrthoDB" id="2537815at2759"/>
<dbReference type="PANTHER" id="PTHR37487">
    <property type="entry name" value="CHROMOSOME 1, WHOLE GENOME SHOTGUN SEQUENCE"/>
    <property type="match status" value="1"/>
</dbReference>
<reference evidence="3 4" key="1">
    <citation type="submission" date="2016-07" db="EMBL/GenBank/DDBJ databases">
        <title>Pervasive Adenine N6-methylation of Active Genes in Fungi.</title>
        <authorList>
            <consortium name="DOE Joint Genome Institute"/>
            <person name="Mondo S.J."/>
            <person name="Dannebaum R.O."/>
            <person name="Kuo R.C."/>
            <person name="Labutti K."/>
            <person name="Haridas S."/>
            <person name="Kuo A."/>
            <person name="Salamov A."/>
            <person name="Ahrendt S.R."/>
            <person name="Lipzen A."/>
            <person name="Sullivan W."/>
            <person name="Andreopoulos W.B."/>
            <person name="Clum A."/>
            <person name="Lindquist E."/>
            <person name="Daum C."/>
            <person name="Ramamoorthy G.K."/>
            <person name="Gryganskyi A."/>
            <person name="Culley D."/>
            <person name="Magnuson J.K."/>
            <person name="James T.Y."/>
            <person name="O'Malley M.A."/>
            <person name="Stajich J.E."/>
            <person name="Spatafora J.W."/>
            <person name="Visel A."/>
            <person name="Grigoriev I.V."/>
        </authorList>
    </citation>
    <scope>NUCLEOTIDE SEQUENCE [LARGE SCALE GENOMIC DNA]</scope>
    <source>
        <strain evidence="3 4">62-1032</strain>
    </source>
</reference>
<evidence type="ECO:0000313" key="3">
    <source>
        <dbReference type="EMBL" id="ORY89100.1"/>
    </source>
</evidence>
<comment type="caution">
    <text evidence="3">The sequence shown here is derived from an EMBL/GenBank/DDBJ whole genome shotgun (WGS) entry which is preliminary data.</text>
</comment>
<gene>
    <name evidence="3" type="ORF">BCR35DRAFT_324057</name>
</gene>
<organism evidence="3 4">
    <name type="scientific">Leucosporidium creatinivorum</name>
    <dbReference type="NCBI Taxonomy" id="106004"/>
    <lineage>
        <taxon>Eukaryota</taxon>
        <taxon>Fungi</taxon>
        <taxon>Dikarya</taxon>
        <taxon>Basidiomycota</taxon>
        <taxon>Pucciniomycotina</taxon>
        <taxon>Microbotryomycetes</taxon>
        <taxon>Leucosporidiales</taxon>
        <taxon>Leucosporidium</taxon>
    </lineage>
</organism>
<keyword evidence="1" id="KW-1133">Transmembrane helix</keyword>
<feature type="chain" id="PRO_5012078961" description="Mid2 domain-containing protein" evidence="2">
    <location>
        <begin position="19"/>
        <end position="352"/>
    </location>
</feature>